<protein>
    <submittedName>
        <fullName evidence="3">Alpha/beta hydrolase</fullName>
    </submittedName>
</protein>
<proteinExistence type="predicted"/>
<keyword evidence="4" id="KW-1185">Reference proteome</keyword>
<evidence type="ECO:0000259" key="2">
    <source>
        <dbReference type="Pfam" id="PF07859"/>
    </source>
</evidence>
<dbReference type="Pfam" id="PF07859">
    <property type="entry name" value="Abhydrolase_3"/>
    <property type="match status" value="1"/>
</dbReference>
<accession>A0ABP6ILP0</accession>
<evidence type="ECO:0000256" key="1">
    <source>
        <dbReference type="ARBA" id="ARBA00022801"/>
    </source>
</evidence>
<dbReference type="PANTHER" id="PTHR48081">
    <property type="entry name" value="AB HYDROLASE SUPERFAMILY PROTEIN C4A8.06C"/>
    <property type="match status" value="1"/>
</dbReference>
<keyword evidence="1 3" id="KW-0378">Hydrolase</keyword>
<feature type="domain" description="Alpha/beta hydrolase fold-3" evidence="2">
    <location>
        <begin position="78"/>
        <end position="285"/>
    </location>
</feature>
<dbReference type="RefSeq" id="WP_344976828.1">
    <property type="nucleotide sequence ID" value="NZ_BAAAVI010000042.1"/>
</dbReference>
<dbReference type="PANTHER" id="PTHR48081:SF8">
    <property type="entry name" value="ALPHA_BETA HYDROLASE FOLD-3 DOMAIN-CONTAINING PROTEIN-RELATED"/>
    <property type="match status" value="1"/>
</dbReference>
<organism evidence="3 4">
    <name type="scientific">Streptosporangium fragile</name>
    <dbReference type="NCBI Taxonomy" id="46186"/>
    <lineage>
        <taxon>Bacteria</taxon>
        <taxon>Bacillati</taxon>
        <taxon>Actinomycetota</taxon>
        <taxon>Actinomycetes</taxon>
        <taxon>Streptosporangiales</taxon>
        <taxon>Streptosporangiaceae</taxon>
        <taxon>Streptosporangium</taxon>
    </lineage>
</organism>
<evidence type="ECO:0000313" key="4">
    <source>
        <dbReference type="Proteomes" id="UP001500831"/>
    </source>
</evidence>
<dbReference type="GO" id="GO:0016787">
    <property type="term" value="F:hydrolase activity"/>
    <property type="evidence" value="ECO:0007669"/>
    <property type="project" value="UniProtKB-KW"/>
</dbReference>
<comment type="caution">
    <text evidence="3">The sequence shown here is derived from an EMBL/GenBank/DDBJ whole genome shotgun (WGS) entry which is preliminary data.</text>
</comment>
<evidence type="ECO:0000313" key="3">
    <source>
        <dbReference type="EMBL" id="GAA2888253.1"/>
    </source>
</evidence>
<dbReference type="Proteomes" id="UP001500831">
    <property type="component" value="Unassembled WGS sequence"/>
</dbReference>
<dbReference type="InterPro" id="IPR013094">
    <property type="entry name" value="AB_hydrolase_3"/>
</dbReference>
<sequence length="311" mass="32852">MDPELVAALAGVPKADFSDPAAARAHVTASVRAKKVEVEGIDRLKVEDRLIPGPDGGPDVPVRIYTPIGVEGPLPAALYFHSGGFVVGSVEAEHADAAGFALAADAVVISVDYRLAPENPYPAGLEDCYAALVWAAGNAEELGIDATRIAVSGSSAGGGLSAALCLLARDRGGPAICFQLLLIPELDDRLDTPSMLASVDTPMWNKPLAEISWRYYLGEDRGPDVPIYAAPARARTEDLAGLPPAYVQTAEHDPLRDEGLLYALKLLQAGVPVEIHQYAGTFHGSYVIRAAAVSVRQVEEMRAALRRALRG</sequence>
<dbReference type="SUPFAM" id="SSF53474">
    <property type="entry name" value="alpha/beta-Hydrolases"/>
    <property type="match status" value="1"/>
</dbReference>
<gene>
    <name evidence="3" type="ORF">GCM10010517_52200</name>
</gene>
<dbReference type="InterPro" id="IPR050300">
    <property type="entry name" value="GDXG_lipolytic_enzyme"/>
</dbReference>
<name>A0ABP6ILP0_9ACTN</name>
<dbReference type="InterPro" id="IPR029058">
    <property type="entry name" value="AB_hydrolase_fold"/>
</dbReference>
<reference evidence="4" key="1">
    <citation type="journal article" date="2019" name="Int. J. Syst. Evol. Microbiol.">
        <title>The Global Catalogue of Microorganisms (GCM) 10K type strain sequencing project: providing services to taxonomists for standard genome sequencing and annotation.</title>
        <authorList>
            <consortium name="The Broad Institute Genomics Platform"/>
            <consortium name="The Broad Institute Genome Sequencing Center for Infectious Disease"/>
            <person name="Wu L."/>
            <person name="Ma J."/>
        </authorList>
    </citation>
    <scope>NUCLEOTIDE SEQUENCE [LARGE SCALE GENOMIC DNA]</scope>
    <source>
        <strain evidence="4">JCM 6242</strain>
    </source>
</reference>
<dbReference type="Gene3D" id="3.40.50.1820">
    <property type="entry name" value="alpha/beta hydrolase"/>
    <property type="match status" value="1"/>
</dbReference>
<dbReference type="EMBL" id="BAAAVI010000042">
    <property type="protein sequence ID" value="GAA2888253.1"/>
    <property type="molecule type" value="Genomic_DNA"/>
</dbReference>